<evidence type="ECO:0000256" key="1">
    <source>
        <dbReference type="ARBA" id="ARBA00008635"/>
    </source>
</evidence>
<dbReference type="GO" id="GO:0046872">
    <property type="term" value="F:metal ion binding"/>
    <property type="evidence" value="ECO:0007669"/>
    <property type="project" value="UniProtKB-KW"/>
</dbReference>
<organism evidence="4 5">
    <name type="scientific">Acidiphilium cryptum (strain JF-5)</name>
    <dbReference type="NCBI Taxonomy" id="349163"/>
    <lineage>
        <taxon>Bacteria</taxon>
        <taxon>Pseudomonadati</taxon>
        <taxon>Pseudomonadota</taxon>
        <taxon>Alphaproteobacteria</taxon>
        <taxon>Acetobacterales</taxon>
        <taxon>Acidocellaceae</taxon>
        <taxon>Acidiphilium</taxon>
    </lineage>
</organism>
<dbReference type="InterPro" id="IPR034660">
    <property type="entry name" value="DinB/YfiT-like"/>
</dbReference>
<accession>A5FYT6</accession>
<dbReference type="SUPFAM" id="SSF109854">
    <property type="entry name" value="DinB/YfiT-like putative metalloenzymes"/>
    <property type="match status" value="1"/>
</dbReference>
<proteinExistence type="inferred from homology"/>
<dbReference type="EMBL" id="CP000697">
    <property type="protein sequence ID" value="ABQ30768.1"/>
    <property type="molecule type" value="Genomic_DNA"/>
</dbReference>
<protein>
    <submittedName>
        <fullName evidence="4">DinB family protein</fullName>
    </submittedName>
</protein>
<name>A5FYT6_ACICJ</name>
<dbReference type="Pfam" id="PF05163">
    <property type="entry name" value="DinB"/>
    <property type="match status" value="1"/>
</dbReference>
<keyword evidence="2 3" id="KW-0479">Metal-binding</keyword>
<dbReference type="PANTHER" id="PTHR37302:SF1">
    <property type="entry name" value="PROTEIN DINB"/>
    <property type="match status" value="1"/>
</dbReference>
<dbReference type="Proteomes" id="UP000000245">
    <property type="component" value="Chromosome"/>
</dbReference>
<evidence type="ECO:0000313" key="4">
    <source>
        <dbReference type="EMBL" id="ABQ30768.1"/>
    </source>
</evidence>
<sequence length="176" mass="20048">MRRATMANAEYALTMARYNAWQNRNLLRATAQLPPEGRALDRGAFFGSIEATFYHLLWADRMWMSRFKGTRPPEGGIPGSTRFDGSWDEFCGQRAAMDREVLDWAGQLDAAWFAEDLVWFSGALGREISRPKTVIVMHLFNHQTHHRGQIHAMLTAAGVRPDDTDLAFMPEHPEIL</sequence>
<evidence type="ECO:0000256" key="2">
    <source>
        <dbReference type="ARBA" id="ARBA00022723"/>
    </source>
</evidence>
<reference evidence="4 5" key="1">
    <citation type="submission" date="2007-05" db="EMBL/GenBank/DDBJ databases">
        <title>Complete sequence of chromosome of Acidiphilium cryptum JF-5.</title>
        <authorList>
            <consortium name="US DOE Joint Genome Institute"/>
            <person name="Copeland A."/>
            <person name="Lucas S."/>
            <person name="Lapidus A."/>
            <person name="Barry K."/>
            <person name="Detter J.C."/>
            <person name="Glavina del Rio T."/>
            <person name="Hammon N."/>
            <person name="Israni S."/>
            <person name="Dalin E."/>
            <person name="Tice H."/>
            <person name="Pitluck S."/>
            <person name="Sims D."/>
            <person name="Brettin T."/>
            <person name="Bruce D."/>
            <person name="Han C."/>
            <person name="Schmutz J."/>
            <person name="Larimer F."/>
            <person name="Land M."/>
            <person name="Hauser L."/>
            <person name="Kyrpides N."/>
            <person name="Kim E."/>
            <person name="Magnuson T."/>
            <person name="Richardson P."/>
        </authorList>
    </citation>
    <scope>NUCLEOTIDE SEQUENCE [LARGE SCALE GENOMIC DNA]</scope>
    <source>
        <strain evidence="4 5">JF-5</strain>
    </source>
</reference>
<dbReference type="KEGG" id="acr:Acry_1562"/>
<evidence type="ECO:0000313" key="5">
    <source>
        <dbReference type="Proteomes" id="UP000000245"/>
    </source>
</evidence>
<dbReference type="PANTHER" id="PTHR37302">
    <property type="entry name" value="SLR1116 PROTEIN"/>
    <property type="match status" value="1"/>
</dbReference>
<keyword evidence="5" id="KW-1185">Reference proteome</keyword>
<evidence type="ECO:0000256" key="3">
    <source>
        <dbReference type="PIRSR" id="PIRSR607837-1"/>
    </source>
</evidence>
<dbReference type="InterPro" id="IPR007837">
    <property type="entry name" value="DinB"/>
</dbReference>
<gene>
    <name evidence="4" type="ordered locus">Acry_1562</name>
</gene>
<dbReference type="Gene3D" id="1.20.120.450">
    <property type="entry name" value="dinb family like domain"/>
    <property type="match status" value="1"/>
</dbReference>
<feature type="binding site" evidence="3">
    <location>
        <position position="146"/>
    </location>
    <ligand>
        <name>a divalent metal cation</name>
        <dbReference type="ChEBI" id="CHEBI:60240"/>
    </ligand>
</feature>
<comment type="similarity">
    <text evidence="1">Belongs to the DinB family.</text>
</comment>
<dbReference type="AlphaFoldDB" id="A5FYT6"/>
<dbReference type="HOGENOM" id="CLU_101283_1_1_5"/>
<dbReference type="STRING" id="349163.Acry_1562"/>
<feature type="binding site" evidence="3">
    <location>
        <position position="55"/>
    </location>
    <ligand>
        <name>a divalent metal cation</name>
        <dbReference type="ChEBI" id="CHEBI:60240"/>
    </ligand>
</feature>
<feature type="binding site" evidence="3">
    <location>
        <position position="142"/>
    </location>
    <ligand>
        <name>a divalent metal cation</name>
        <dbReference type="ChEBI" id="CHEBI:60240"/>
    </ligand>
</feature>
<dbReference type="eggNOG" id="COG2318">
    <property type="taxonomic scope" value="Bacteria"/>
</dbReference>